<dbReference type="Gene3D" id="1.20.1560.10">
    <property type="entry name" value="ABC transporter type 1, transmembrane domain"/>
    <property type="match status" value="1"/>
</dbReference>
<gene>
    <name evidence="12" type="ORF">HK099_000416</name>
</gene>
<evidence type="ECO:0000313" key="13">
    <source>
        <dbReference type="Proteomes" id="UP001211065"/>
    </source>
</evidence>
<dbReference type="PROSITE" id="PS50893">
    <property type="entry name" value="ABC_TRANSPORTER_2"/>
    <property type="match status" value="1"/>
</dbReference>
<dbReference type="Pfam" id="PF00664">
    <property type="entry name" value="ABC_membrane"/>
    <property type="match status" value="1"/>
</dbReference>
<dbReference type="CDD" id="cd18604">
    <property type="entry name" value="ABC_6TM_VMR1_D2_like"/>
    <property type="match status" value="1"/>
</dbReference>
<name>A0AAD5Y1S1_9FUNG</name>
<evidence type="ECO:0000256" key="2">
    <source>
        <dbReference type="ARBA" id="ARBA00022448"/>
    </source>
</evidence>
<feature type="domain" description="ABC transmembrane type-1" evidence="11">
    <location>
        <begin position="1"/>
        <end position="314"/>
    </location>
</feature>
<dbReference type="Pfam" id="PF00005">
    <property type="entry name" value="ABC_tran"/>
    <property type="match status" value="1"/>
</dbReference>
<evidence type="ECO:0000256" key="5">
    <source>
        <dbReference type="ARBA" id="ARBA00022741"/>
    </source>
</evidence>
<dbReference type="InterPro" id="IPR027417">
    <property type="entry name" value="P-loop_NTPase"/>
</dbReference>
<dbReference type="Proteomes" id="UP001211065">
    <property type="component" value="Unassembled WGS sequence"/>
</dbReference>
<reference evidence="12" key="1">
    <citation type="submission" date="2020-05" db="EMBL/GenBank/DDBJ databases">
        <title>Phylogenomic resolution of chytrid fungi.</title>
        <authorList>
            <person name="Stajich J.E."/>
            <person name="Amses K."/>
            <person name="Simmons R."/>
            <person name="Seto K."/>
            <person name="Myers J."/>
            <person name="Bonds A."/>
            <person name="Quandt C.A."/>
            <person name="Barry K."/>
            <person name="Liu P."/>
            <person name="Grigoriev I."/>
            <person name="Longcore J.E."/>
            <person name="James T.Y."/>
        </authorList>
    </citation>
    <scope>NUCLEOTIDE SEQUENCE</scope>
    <source>
        <strain evidence="12">JEL0476</strain>
    </source>
</reference>
<keyword evidence="2" id="KW-0813">Transport</keyword>
<keyword evidence="6" id="KW-0067">ATP-binding</keyword>
<evidence type="ECO:0000313" key="12">
    <source>
        <dbReference type="EMBL" id="KAJ3227743.1"/>
    </source>
</evidence>
<dbReference type="InterPro" id="IPR003593">
    <property type="entry name" value="AAA+_ATPase"/>
</dbReference>
<dbReference type="SUPFAM" id="SSF90123">
    <property type="entry name" value="ABC transporter transmembrane region"/>
    <property type="match status" value="1"/>
</dbReference>
<feature type="domain" description="ABC transporter" evidence="10">
    <location>
        <begin position="351"/>
        <end position="647"/>
    </location>
</feature>
<keyword evidence="7 9" id="KW-1133">Transmembrane helix</keyword>
<dbReference type="InterPro" id="IPR011527">
    <property type="entry name" value="ABC1_TM_dom"/>
</dbReference>
<dbReference type="InterPro" id="IPR050173">
    <property type="entry name" value="ABC_transporter_C-like"/>
</dbReference>
<evidence type="ECO:0000259" key="10">
    <source>
        <dbReference type="PROSITE" id="PS50893"/>
    </source>
</evidence>
<dbReference type="PANTHER" id="PTHR24223">
    <property type="entry name" value="ATP-BINDING CASSETTE SUB-FAMILY C"/>
    <property type="match status" value="1"/>
</dbReference>
<dbReference type="AlphaFoldDB" id="A0AAD5Y1S1"/>
<dbReference type="PANTHER" id="PTHR24223:SF353">
    <property type="entry name" value="ABC TRANSPORTER ATP-BINDING PROTEIN_PERMEASE VMR1-RELATED"/>
    <property type="match status" value="1"/>
</dbReference>
<dbReference type="SUPFAM" id="SSF52540">
    <property type="entry name" value="P-loop containing nucleoside triphosphate hydrolases"/>
    <property type="match status" value="1"/>
</dbReference>
<dbReference type="CDD" id="cd03244">
    <property type="entry name" value="ABCC_MRP_domain2"/>
    <property type="match status" value="1"/>
</dbReference>
<evidence type="ECO:0000256" key="7">
    <source>
        <dbReference type="ARBA" id="ARBA00022989"/>
    </source>
</evidence>
<evidence type="ECO:0000256" key="8">
    <source>
        <dbReference type="ARBA" id="ARBA00023136"/>
    </source>
</evidence>
<dbReference type="Gene3D" id="3.40.50.300">
    <property type="entry name" value="P-loop containing nucleotide triphosphate hydrolases"/>
    <property type="match status" value="1"/>
</dbReference>
<organism evidence="12 13">
    <name type="scientific">Clydaea vesicula</name>
    <dbReference type="NCBI Taxonomy" id="447962"/>
    <lineage>
        <taxon>Eukaryota</taxon>
        <taxon>Fungi</taxon>
        <taxon>Fungi incertae sedis</taxon>
        <taxon>Chytridiomycota</taxon>
        <taxon>Chytridiomycota incertae sedis</taxon>
        <taxon>Chytridiomycetes</taxon>
        <taxon>Lobulomycetales</taxon>
        <taxon>Lobulomycetaceae</taxon>
        <taxon>Clydaea</taxon>
    </lineage>
</organism>
<keyword evidence="5" id="KW-0547">Nucleotide-binding</keyword>
<dbReference type="PROSITE" id="PS00211">
    <property type="entry name" value="ABC_TRANSPORTER_1"/>
    <property type="match status" value="1"/>
</dbReference>
<accession>A0AAD5Y1S1</accession>
<dbReference type="InterPro" id="IPR017871">
    <property type="entry name" value="ABC_transporter-like_CS"/>
</dbReference>
<proteinExistence type="predicted"/>
<keyword evidence="8 9" id="KW-0472">Membrane</keyword>
<dbReference type="SMART" id="SM00382">
    <property type="entry name" value="AAA"/>
    <property type="match status" value="1"/>
</dbReference>
<dbReference type="FunFam" id="1.20.1560.10:FF:000010">
    <property type="entry name" value="Multidrug resistance-associated ABC transporter"/>
    <property type="match status" value="1"/>
</dbReference>
<dbReference type="InterPro" id="IPR036640">
    <property type="entry name" value="ABC1_TM_sf"/>
</dbReference>
<evidence type="ECO:0000256" key="6">
    <source>
        <dbReference type="ARBA" id="ARBA00022840"/>
    </source>
</evidence>
<evidence type="ECO:0000256" key="1">
    <source>
        <dbReference type="ARBA" id="ARBA00004141"/>
    </source>
</evidence>
<keyword evidence="13" id="KW-1185">Reference proteome</keyword>
<protein>
    <submittedName>
        <fullName evidence="12">Uncharacterized protein</fullName>
    </submittedName>
</protein>
<keyword evidence="3 9" id="KW-0812">Transmembrane</keyword>
<comment type="subcellular location">
    <subcellularLocation>
        <location evidence="1">Membrane</location>
        <topology evidence="1">Multi-pass membrane protein</topology>
    </subcellularLocation>
</comment>
<dbReference type="GO" id="GO:0140359">
    <property type="term" value="F:ABC-type transporter activity"/>
    <property type="evidence" value="ECO:0007669"/>
    <property type="project" value="InterPro"/>
</dbReference>
<comment type="caution">
    <text evidence="12">The sequence shown here is derived from an EMBL/GenBank/DDBJ whole genome shotgun (WGS) entry which is preliminary data.</text>
</comment>
<dbReference type="GO" id="GO:0016887">
    <property type="term" value="F:ATP hydrolysis activity"/>
    <property type="evidence" value="ECO:0007669"/>
    <property type="project" value="InterPro"/>
</dbReference>
<dbReference type="EMBL" id="JADGJW010000011">
    <property type="protein sequence ID" value="KAJ3227743.1"/>
    <property type="molecule type" value="Genomic_DNA"/>
</dbReference>
<sequence>MSGADFVFSWWLKQWSDTSSTLITLQKCGNVTNSNNNNTLFAPEKPNSFNLNNAYNEPAALFVEIPNIMGDTGYYLKYYAMIGVIVMIVNNLNMIIQLFGVVVASRKLHSKLLLRVLNAPIKFFETTPIGRILNRFSKDISGIDQNVMYTIGAFIQTLFRICAILILICAVTPYFILFLIPIVFVYIIIAKKYLKVSRELKRLEAISRSPIYSQFSETLIGVSTIRAYGQEQRFLDEAYKRLDSNHRAYFFLWVSNRWLSIRTDLISSFVVFISGAAMLYGHLPPGWAALTMSYSLDLCEAFLWVIRSHADMEMAMNSVERVQEYSTIEQEAPAVIEGRRPPSNWPTAGVVEVKNLYVQYSPESPAVLRDLSFTTKKFEKIGIVGRTGAGKSTLSLAFFRIFKFAEGSITIDGIDVEQIGLRDLRSKLTIIPQDPILFTGTLRSNLDPVGDHDDAEIWGALKRVHFLDSLQDVSASNEEVTPDSSEEGTVVEDNLINIDETPFEERPVFNEENCSLLSKNSFDGAESLNSSNSNFRISLDAFVSENGSNFSQGQRQLLCLARALLKISKLIILDEATASVDNLTDLRIQETIRSEFVNSTVLSIAHRLRTVIDYDRILVLDQGEIVEFDSPYLLMEKRGYFYKMCEESGELDDLYEAAKLKHDSIVN</sequence>
<evidence type="ECO:0000259" key="11">
    <source>
        <dbReference type="PROSITE" id="PS50929"/>
    </source>
</evidence>
<evidence type="ECO:0000256" key="4">
    <source>
        <dbReference type="ARBA" id="ARBA00022737"/>
    </source>
</evidence>
<dbReference type="PROSITE" id="PS50929">
    <property type="entry name" value="ABC_TM1F"/>
    <property type="match status" value="1"/>
</dbReference>
<dbReference type="GO" id="GO:0016020">
    <property type="term" value="C:membrane"/>
    <property type="evidence" value="ECO:0007669"/>
    <property type="project" value="UniProtKB-SubCell"/>
</dbReference>
<dbReference type="InterPro" id="IPR003439">
    <property type="entry name" value="ABC_transporter-like_ATP-bd"/>
</dbReference>
<dbReference type="GO" id="GO:0005524">
    <property type="term" value="F:ATP binding"/>
    <property type="evidence" value="ECO:0007669"/>
    <property type="project" value="UniProtKB-KW"/>
</dbReference>
<feature type="transmembrane region" description="Helical" evidence="9">
    <location>
        <begin position="174"/>
        <end position="194"/>
    </location>
</feature>
<evidence type="ECO:0000256" key="9">
    <source>
        <dbReference type="SAM" id="Phobius"/>
    </source>
</evidence>
<keyword evidence="4" id="KW-0677">Repeat</keyword>
<feature type="transmembrane region" description="Helical" evidence="9">
    <location>
        <begin position="78"/>
        <end position="105"/>
    </location>
</feature>
<evidence type="ECO:0000256" key="3">
    <source>
        <dbReference type="ARBA" id="ARBA00022692"/>
    </source>
</evidence>